<keyword evidence="5" id="KW-0560">Oxidoreductase</keyword>
<reference evidence="9" key="1">
    <citation type="journal article" date="2014" name="PLoS Genet.">
        <title>Signature Gene Expression Reveals Novel Clues to the Molecular Mechanisms of Dimorphic Transition in Penicillium marneffei.</title>
        <authorList>
            <person name="Yang E."/>
            <person name="Wang G."/>
            <person name="Cai J."/>
            <person name="Woo P.C."/>
            <person name="Lau S.K."/>
            <person name="Yuen K.-Y."/>
            <person name="Chow W.-N."/>
            <person name="Lin X."/>
        </authorList>
    </citation>
    <scope>NUCLEOTIDE SEQUENCE [LARGE SCALE GENOMIC DNA]</scope>
    <source>
        <strain evidence="9">PM1</strain>
    </source>
</reference>
<name>A0A093V6Q7_TALMA</name>
<dbReference type="SUPFAM" id="SSF50129">
    <property type="entry name" value="GroES-like"/>
    <property type="match status" value="1"/>
</dbReference>
<gene>
    <name evidence="9" type="ORF">GQ26_0142470</name>
</gene>
<evidence type="ECO:0000256" key="7">
    <source>
        <dbReference type="SAM" id="MobiDB-lite"/>
    </source>
</evidence>
<evidence type="ECO:0000256" key="3">
    <source>
        <dbReference type="ARBA" id="ARBA00022723"/>
    </source>
</evidence>
<evidence type="ECO:0000259" key="8">
    <source>
        <dbReference type="SMART" id="SM00829"/>
    </source>
</evidence>
<comment type="caution">
    <text evidence="9">The sequence shown here is derived from an EMBL/GenBank/DDBJ whole genome shotgun (WGS) entry which is preliminary data.</text>
</comment>
<comment type="similarity">
    <text evidence="2">Belongs to the zinc-containing alcohol dehydrogenase family.</text>
</comment>
<feature type="region of interest" description="Disordered" evidence="7">
    <location>
        <begin position="19"/>
        <end position="45"/>
    </location>
</feature>
<dbReference type="Pfam" id="PF08240">
    <property type="entry name" value="ADH_N"/>
    <property type="match status" value="1"/>
</dbReference>
<dbReference type="GO" id="GO:0005737">
    <property type="term" value="C:cytoplasm"/>
    <property type="evidence" value="ECO:0007669"/>
    <property type="project" value="TreeGrafter"/>
</dbReference>
<evidence type="ECO:0000256" key="1">
    <source>
        <dbReference type="ARBA" id="ARBA00001947"/>
    </source>
</evidence>
<dbReference type="AlphaFoldDB" id="A0A093V6Q7"/>
<dbReference type="InterPro" id="IPR013149">
    <property type="entry name" value="ADH-like_C"/>
</dbReference>
<keyword evidence="6" id="KW-0520">NAD</keyword>
<dbReference type="SUPFAM" id="SSF51735">
    <property type="entry name" value="NAD(P)-binding Rossmann-fold domains"/>
    <property type="match status" value="1"/>
</dbReference>
<dbReference type="Pfam" id="PF00107">
    <property type="entry name" value="ADH_zinc_N"/>
    <property type="match status" value="1"/>
</dbReference>
<dbReference type="InterPro" id="IPR020843">
    <property type="entry name" value="ER"/>
</dbReference>
<dbReference type="FunFam" id="3.40.50.720:FF:000039">
    <property type="entry name" value="Alcohol dehydrogenase AdhP"/>
    <property type="match status" value="1"/>
</dbReference>
<dbReference type="Gene3D" id="3.90.180.10">
    <property type="entry name" value="Medium-chain alcohol dehydrogenases, catalytic domain"/>
    <property type="match status" value="1"/>
</dbReference>
<dbReference type="PANTHER" id="PTHR42940:SF8">
    <property type="entry name" value="VACUOLAR PROTEIN SORTING-ASSOCIATED PROTEIN 11"/>
    <property type="match status" value="1"/>
</dbReference>
<dbReference type="EMBL" id="JPOX01000014">
    <property type="protein sequence ID" value="KFX47870.1"/>
    <property type="molecule type" value="Genomic_DNA"/>
</dbReference>
<dbReference type="InterPro" id="IPR036291">
    <property type="entry name" value="NAD(P)-bd_dom_sf"/>
</dbReference>
<comment type="cofactor">
    <cofactor evidence="1">
        <name>Zn(2+)</name>
        <dbReference type="ChEBI" id="CHEBI:29105"/>
    </cofactor>
</comment>
<feature type="compositionally biased region" description="Low complexity" evidence="7">
    <location>
        <begin position="32"/>
        <end position="41"/>
    </location>
</feature>
<evidence type="ECO:0000256" key="2">
    <source>
        <dbReference type="ARBA" id="ARBA00008072"/>
    </source>
</evidence>
<dbReference type="PANTHER" id="PTHR42940">
    <property type="entry name" value="ALCOHOL DEHYDROGENASE 1-RELATED"/>
    <property type="match status" value="1"/>
</dbReference>
<dbReference type="HOGENOM" id="CLU_026673_20_1_1"/>
<feature type="domain" description="Enoyl reductase (ER)" evidence="8">
    <location>
        <begin position="72"/>
        <end position="428"/>
    </location>
</feature>
<keyword evidence="4" id="KW-0862">Zinc</keyword>
<evidence type="ECO:0000256" key="4">
    <source>
        <dbReference type="ARBA" id="ARBA00022833"/>
    </source>
</evidence>
<dbReference type="eggNOG" id="KOG0023">
    <property type="taxonomic scope" value="Eukaryota"/>
</dbReference>
<dbReference type="InterPro" id="IPR011032">
    <property type="entry name" value="GroES-like_sf"/>
</dbReference>
<evidence type="ECO:0000313" key="9">
    <source>
        <dbReference type="EMBL" id="KFX47870.1"/>
    </source>
</evidence>
<dbReference type="GO" id="GO:0004022">
    <property type="term" value="F:alcohol dehydrogenase (NAD+) activity"/>
    <property type="evidence" value="ECO:0007669"/>
    <property type="project" value="TreeGrafter"/>
</dbReference>
<protein>
    <submittedName>
        <fullName evidence="9">Alcohol dehydrogenase</fullName>
    </submittedName>
</protein>
<dbReference type="SMART" id="SM00829">
    <property type="entry name" value="PKS_ER"/>
    <property type="match status" value="1"/>
</dbReference>
<dbReference type="CDD" id="cd08297">
    <property type="entry name" value="CAD3"/>
    <property type="match status" value="1"/>
</dbReference>
<dbReference type="InterPro" id="IPR013154">
    <property type="entry name" value="ADH-like_N"/>
</dbReference>
<dbReference type="GO" id="GO:0046872">
    <property type="term" value="F:metal ion binding"/>
    <property type="evidence" value="ECO:0007669"/>
    <property type="project" value="UniProtKB-KW"/>
</dbReference>
<accession>A0A093V6Q7</accession>
<evidence type="ECO:0000256" key="6">
    <source>
        <dbReference type="ARBA" id="ARBA00023027"/>
    </source>
</evidence>
<evidence type="ECO:0000256" key="5">
    <source>
        <dbReference type="ARBA" id="ARBA00023002"/>
    </source>
</evidence>
<organism evidence="9">
    <name type="scientific">Talaromyces marneffei PM1</name>
    <dbReference type="NCBI Taxonomy" id="1077442"/>
    <lineage>
        <taxon>Eukaryota</taxon>
        <taxon>Fungi</taxon>
        <taxon>Dikarya</taxon>
        <taxon>Ascomycota</taxon>
        <taxon>Pezizomycotina</taxon>
        <taxon>Eurotiomycetes</taxon>
        <taxon>Eurotiomycetidae</taxon>
        <taxon>Eurotiales</taxon>
        <taxon>Trichocomaceae</taxon>
        <taxon>Talaromyces</taxon>
        <taxon>Talaromyces sect. Talaromyces</taxon>
    </lineage>
</organism>
<sequence length="438" mass="47377">MLKFVKRLGSRQDLRGWKEISTKNGANKDIPSTASSDSSPSFRNHKSMSVTYEVPSDVTYDVPSTMKAQQLDAYNTPYVFRDNVPVPTPTHPYDLLVRVDAASYCHTDYVLASGHMASVEQPVFPHTGCHEFTGTIVALPPRPAQSDFTIGDRVGVSCRPYHACGECAECLEENTPDSDPRGYSVLCPTIKSHGIGIPGGFQEYVLVDSRQLTIIPRGLSQVEAAPLMCAGITIYAAIKKTGLKPGQRIGIIGCGGGLGHLGLQYATAMGLRVYGVENSDKPLALARGLKNIPGATIIDSRTTTAAEAIAHISTEDKRPIPGQFGLDAVIILPESQRAFQYGVDMLKNHGKCVVVSFPPDGFHTSSLDLIFRDITYVGNVSGSTKQLREMTAFSAKHGIKAQIDVFPLEQLNQLVEAYLSGHGGKLVIDYHYPKNPAS</sequence>
<dbReference type="Gene3D" id="3.40.50.720">
    <property type="entry name" value="NAD(P)-binding Rossmann-like Domain"/>
    <property type="match status" value="1"/>
</dbReference>
<keyword evidence="3" id="KW-0479">Metal-binding</keyword>
<proteinExistence type="inferred from homology"/>